<sequence>MAYFEFIFLVMEVNNFLRFALRLLNIKKLQAKLFIEKVDEILKMLGMEGTTTLPEQEVEMILSLALPIEHVPGRPDLRALRSSNANYISTTDNPWMVLGEVPEIVQQINFIMETQLKKFLDDTDFYNKWEDLRNNLGLLPTREAVRNLLQASQELKEAINFFHEVGTETTVLCQYLKFLQSLLTAFQLSNDGHVDKELLISSIKHVLKAISPKEFRNMAWPSGFRKDVLSEYGYSLGQCSVKIKANCNIEEEANWNIEEEAKNILEGKNGLRLALLETLGKLDSFKGDISMICEKLGREDFQSWNAPISISQPWCPSVSAFPSAEERKGKERKGKEKQAFEKKTKQV</sequence>
<feature type="region of interest" description="Disordered" evidence="1">
    <location>
        <begin position="321"/>
        <end position="347"/>
    </location>
</feature>
<organism evidence="2 3">
    <name type="scientific">Cinchona calisaya</name>
    <dbReference type="NCBI Taxonomy" id="153742"/>
    <lineage>
        <taxon>Eukaryota</taxon>
        <taxon>Viridiplantae</taxon>
        <taxon>Streptophyta</taxon>
        <taxon>Embryophyta</taxon>
        <taxon>Tracheophyta</taxon>
        <taxon>Spermatophyta</taxon>
        <taxon>Magnoliopsida</taxon>
        <taxon>eudicotyledons</taxon>
        <taxon>Gunneridae</taxon>
        <taxon>Pentapetalae</taxon>
        <taxon>asterids</taxon>
        <taxon>lamiids</taxon>
        <taxon>Gentianales</taxon>
        <taxon>Rubiaceae</taxon>
        <taxon>Cinchonoideae</taxon>
        <taxon>Cinchoneae</taxon>
        <taxon>Cinchona</taxon>
    </lineage>
</organism>
<evidence type="ECO:0000313" key="3">
    <source>
        <dbReference type="Proteomes" id="UP001630127"/>
    </source>
</evidence>
<name>A0ABD2Y2K9_9GENT</name>
<proteinExistence type="predicted"/>
<evidence type="ECO:0000256" key="1">
    <source>
        <dbReference type="SAM" id="MobiDB-lite"/>
    </source>
</evidence>
<feature type="compositionally biased region" description="Basic and acidic residues" evidence="1">
    <location>
        <begin position="324"/>
        <end position="347"/>
    </location>
</feature>
<accession>A0ABD2Y2K9</accession>
<keyword evidence="3" id="KW-1185">Reference proteome</keyword>
<protein>
    <submittedName>
        <fullName evidence="2">Uncharacterized protein</fullName>
    </submittedName>
</protein>
<gene>
    <name evidence="2" type="ORF">ACH5RR_036235</name>
</gene>
<dbReference type="AlphaFoldDB" id="A0ABD2Y2K9"/>
<dbReference type="EMBL" id="JBJUIK010000015">
    <property type="protein sequence ID" value="KAL3501786.1"/>
    <property type="molecule type" value="Genomic_DNA"/>
</dbReference>
<evidence type="ECO:0000313" key="2">
    <source>
        <dbReference type="EMBL" id="KAL3501786.1"/>
    </source>
</evidence>
<dbReference type="Proteomes" id="UP001630127">
    <property type="component" value="Unassembled WGS sequence"/>
</dbReference>
<reference evidence="2 3" key="1">
    <citation type="submission" date="2024-11" db="EMBL/GenBank/DDBJ databases">
        <title>A near-complete genome assembly of Cinchona calisaya.</title>
        <authorList>
            <person name="Lian D.C."/>
            <person name="Zhao X.W."/>
            <person name="Wei L."/>
        </authorList>
    </citation>
    <scope>NUCLEOTIDE SEQUENCE [LARGE SCALE GENOMIC DNA]</scope>
    <source>
        <tissue evidence="2">Nenye</tissue>
    </source>
</reference>
<comment type="caution">
    <text evidence="2">The sequence shown here is derived from an EMBL/GenBank/DDBJ whole genome shotgun (WGS) entry which is preliminary data.</text>
</comment>